<feature type="compositionally biased region" description="Basic and acidic residues" evidence="1">
    <location>
        <begin position="1"/>
        <end position="17"/>
    </location>
</feature>
<gene>
    <name evidence="2" type="ORF">PVK06_005584</name>
</gene>
<comment type="caution">
    <text evidence="2">The sequence shown here is derived from an EMBL/GenBank/DDBJ whole genome shotgun (WGS) entry which is preliminary data.</text>
</comment>
<dbReference type="EMBL" id="JARKNE010000002">
    <property type="protein sequence ID" value="KAK5843141.1"/>
    <property type="molecule type" value="Genomic_DNA"/>
</dbReference>
<feature type="compositionally biased region" description="Basic and acidic residues" evidence="1">
    <location>
        <begin position="105"/>
        <end position="123"/>
    </location>
</feature>
<feature type="region of interest" description="Disordered" evidence="1">
    <location>
        <begin position="94"/>
        <end position="169"/>
    </location>
</feature>
<sequence>MVKIGLGKDKPGFSKSEKRSKKPKKKRDKLKCFLYDGPHILKKCPKKFALKKKPVDKALRLRLGTRDVKAKEAESEKKPVECFLCHGPHRLRKCPRKSVINGNDGADKEPKKLGSSKGKAEAKRAKRNKSVIKGNDGVDKKPKKLGSSKGKIEAKRAKRNKKKEASTQGRGEFVIELKGRSCDENSKARTNVAQVERSVGVGRVIDKASTYERGGWCIGLKGKRTDACGQLTRVNAKVHSEHSDSVLHSNLLTLQECRVPFEVFEERGQETVGKAKPSVLNHEDSVRGELEYGQGTDITPCHRDVQIIRMV</sequence>
<dbReference type="Proteomes" id="UP001358586">
    <property type="component" value="Chromosome 2"/>
</dbReference>
<evidence type="ECO:0000313" key="2">
    <source>
        <dbReference type="EMBL" id="KAK5843141.1"/>
    </source>
</evidence>
<evidence type="ECO:0000256" key="1">
    <source>
        <dbReference type="SAM" id="MobiDB-lite"/>
    </source>
</evidence>
<name>A0ABR0QVY7_GOSAR</name>
<evidence type="ECO:0000313" key="3">
    <source>
        <dbReference type="Proteomes" id="UP001358586"/>
    </source>
</evidence>
<feature type="compositionally biased region" description="Basic residues" evidence="1">
    <location>
        <begin position="18"/>
        <end position="28"/>
    </location>
</feature>
<keyword evidence="3" id="KW-1185">Reference proteome</keyword>
<organism evidence="2 3">
    <name type="scientific">Gossypium arboreum</name>
    <name type="common">Tree cotton</name>
    <name type="synonym">Gossypium nanking</name>
    <dbReference type="NCBI Taxonomy" id="29729"/>
    <lineage>
        <taxon>Eukaryota</taxon>
        <taxon>Viridiplantae</taxon>
        <taxon>Streptophyta</taxon>
        <taxon>Embryophyta</taxon>
        <taxon>Tracheophyta</taxon>
        <taxon>Spermatophyta</taxon>
        <taxon>Magnoliopsida</taxon>
        <taxon>eudicotyledons</taxon>
        <taxon>Gunneridae</taxon>
        <taxon>Pentapetalae</taxon>
        <taxon>rosids</taxon>
        <taxon>malvids</taxon>
        <taxon>Malvales</taxon>
        <taxon>Malvaceae</taxon>
        <taxon>Malvoideae</taxon>
        <taxon>Gossypium</taxon>
    </lineage>
</organism>
<reference evidence="2 3" key="1">
    <citation type="submission" date="2023-03" db="EMBL/GenBank/DDBJ databases">
        <title>WGS of Gossypium arboreum.</title>
        <authorList>
            <person name="Yu D."/>
        </authorList>
    </citation>
    <scope>NUCLEOTIDE SEQUENCE [LARGE SCALE GENOMIC DNA]</scope>
    <source>
        <tissue evidence="2">Leaf</tissue>
    </source>
</reference>
<feature type="region of interest" description="Disordered" evidence="1">
    <location>
        <begin position="1"/>
        <end position="28"/>
    </location>
</feature>
<accession>A0ABR0QVY7</accession>
<proteinExistence type="predicted"/>
<protein>
    <submittedName>
        <fullName evidence="2">Uncharacterized protein</fullName>
    </submittedName>
</protein>